<evidence type="ECO:0000259" key="4">
    <source>
        <dbReference type="Pfam" id="PF21193"/>
    </source>
</evidence>
<keyword evidence="1" id="KW-0539">Nucleus</keyword>
<name>A0A803Q3I8_CANSA</name>
<dbReference type="GO" id="GO:0015031">
    <property type="term" value="P:protein transport"/>
    <property type="evidence" value="ECO:0007669"/>
    <property type="project" value="UniProtKB-KW"/>
</dbReference>
<dbReference type="GO" id="GO:0005737">
    <property type="term" value="C:cytoplasm"/>
    <property type="evidence" value="ECO:0007669"/>
    <property type="project" value="UniProtKB-SubCell"/>
</dbReference>
<comment type="subcellular location">
    <subcellularLocation>
        <location evidence="1">Cytoplasm</location>
    </subcellularLocation>
    <subcellularLocation>
        <location evidence="1">Nucleus</location>
    </subcellularLocation>
</comment>
<evidence type="ECO:0000313" key="5">
    <source>
        <dbReference type="EnsemblPlants" id="cds.evm.model.07.1674"/>
    </source>
</evidence>
<accession>A0A803Q3I8</accession>
<dbReference type="PANTHER" id="PTHR12746">
    <property type="entry name" value="NONSENSE-MEDIATED MRNA DECAY PROTEIN 3"/>
    <property type="match status" value="1"/>
</dbReference>
<dbReference type="Gramene" id="evm.model.07.1674">
    <property type="protein sequence ID" value="cds.evm.model.07.1674"/>
    <property type="gene ID" value="evm.TU.07.1674"/>
</dbReference>
<keyword evidence="6" id="KW-1185">Reference proteome</keyword>
<evidence type="ECO:0000256" key="2">
    <source>
        <dbReference type="SAM" id="Coils"/>
    </source>
</evidence>
<dbReference type="EnsemblPlants" id="evm.model.07.1674">
    <property type="protein sequence ID" value="cds.evm.model.07.1674"/>
    <property type="gene ID" value="evm.TU.07.1674"/>
</dbReference>
<keyword evidence="1" id="KW-0653">Protein transport</keyword>
<dbReference type="GO" id="GO:0000055">
    <property type="term" value="P:ribosomal large subunit export from nucleus"/>
    <property type="evidence" value="ECO:0007669"/>
    <property type="project" value="TreeGrafter"/>
</dbReference>
<dbReference type="InterPro" id="IPR007064">
    <property type="entry name" value="Nmd3_N"/>
</dbReference>
<protein>
    <recommendedName>
        <fullName evidence="1">60S ribosomal export protein NMD3</fullName>
    </recommendedName>
</protein>
<dbReference type="GO" id="GO:0005634">
    <property type="term" value="C:nucleus"/>
    <property type="evidence" value="ECO:0007669"/>
    <property type="project" value="UniProtKB-SubCell"/>
</dbReference>
<feature type="domain" description="Nmd3 N-terminal" evidence="3">
    <location>
        <begin position="1"/>
        <end position="73"/>
    </location>
</feature>
<dbReference type="AlphaFoldDB" id="A0A803Q3I8"/>
<comment type="similarity">
    <text evidence="1">Belongs to the NMD3 family.</text>
</comment>
<dbReference type="Pfam" id="PF04981">
    <property type="entry name" value="NMD3"/>
    <property type="match status" value="1"/>
</dbReference>
<organism evidence="5 6">
    <name type="scientific">Cannabis sativa</name>
    <name type="common">Hemp</name>
    <name type="synonym">Marijuana</name>
    <dbReference type="NCBI Taxonomy" id="3483"/>
    <lineage>
        <taxon>Eukaryota</taxon>
        <taxon>Viridiplantae</taxon>
        <taxon>Streptophyta</taxon>
        <taxon>Embryophyta</taxon>
        <taxon>Tracheophyta</taxon>
        <taxon>Spermatophyta</taxon>
        <taxon>Magnoliopsida</taxon>
        <taxon>eudicotyledons</taxon>
        <taxon>Gunneridae</taxon>
        <taxon>Pentapetalae</taxon>
        <taxon>rosids</taxon>
        <taxon>fabids</taxon>
        <taxon>Rosales</taxon>
        <taxon>Cannabaceae</taxon>
        <taxon>Cannabis</taxon>
    </lineage>
</organism>
<dbReference type="InterPro" id="IPR039768">
    <property type="entry name" value="Nmd3"/>
</dbReference>
<dbReference type="EMBL" id="UZAU01000674">
    <property type="status" value="NOT_ANNOTATED_CDS"/>
    <property type="molecule type" value="Genomic_DNA"/>
</dbReference>
<feature type="domain" description="60S ribosomal export protein NMD3 SH3" evidence="4">
    <location>
        <begin position="76"/>
        <end position="104"/>
    </location>
</feature>
<dbReference type="InterPro" id="IPR048899">
    <property type="entry name" value="NMD_SH3"/>
</dbReference>
<feature type="coiled-coil region" evidence="2">
    <location>
        <begin position="161"/>
        <end position="189"/>
    </location>
</feature>
<keyword evidence="1" id="KW-0963">Cytoplasm</keyword>
<proteinExistence type="inferred from homology"/>
<dbReference type="OMA" id="DVEMENC"/>
<reference evidence="5" key="1">
    <citation type="submission" date="2018-11" db="EMBL/GenBank/DDBJ databases">
        <authorList>
            <person name="Grassa J C."/>
        </authorList>
    </citation>
    <scope>NUCLEOTIDE SEQUENCE [LARGE SCALE GENOMIC DNA]</scope>
</reference>
<evidence type="ECO:0000259" key="3">
    <source>
        <dbReference type="Pfam" id="PF04981"/>
    </source>
</evidence>
<keyword evidence="2" id="KW-0175">Coiled coil</keyword>
<evidence type="ECO:0000256" key="1">
    <source>
        <dbReference type="RuleBase" id="RU364108"/>
    </source>
</evidence>
<sequence>MILKHGAAVAAIKIKQVDKGIDFFFSNRSQGVKFVEFIAKVAPVIRSRHDKQLISHDTKSNNYNYKYTFSVEISPICREDLICLPSKVSLSLGNLGPLVICTKPGDKALGYDLYGANCNDIELDNYKNIVIPDVILVKKSYEEKGLRKRGKARLWKLKALNMEIENDKRGEEEKMKSEYEQFLDDLEENPDMRFNVSLYHNVKQQRLVMD</sequence>
<dbReference type="Proteomes" id="UP000596661">
    <property type="component" value="Chromosome 7"/>
</dbReference>
<dbReference type="GO" id="GO:0043023">
    <property type="term" value="F:ribosomal large subunit binding"/>
    <property type="evidence" value="ECO:0007669"/>
    <property type="project" value="InterPro"/>
</dbReference>
<comment type="function">
    <text evidence="1">Acts as an adapter for the XPO1/CRM1-mediated export of the 60S ribosomal subunit.</text>
</comment>
<evidence type="ECO:0000313" key="6">
    <source>
        <dbReference type="Proteomes" id="UP000596661"/>
    </source>
</evidence>
<reference evidence="5" key="2">
    <citation type="submission" date="2021-03" db="UniProtKB">
        <authorList>
            <consortium name="EnsemblPlants"/>
        </authorList>
    </citation>
    <scope>IDENTIFICATION</scope>
</reference>
<dbReference type="Pfam" id="PF21193">
    <property type="entry name" value="NMD_SH3"/>
    <property type="match status" value="1"/>
</dbReference>
<dbReference type="PANTHER" id="PTHR12746:SF2">
    <property type="entry name" value="60S RIBOSOMAL EXPORT PROTEIN NMD3"/>
    <property type="match status" value="1"/>
</dbReference>
<keyword evidence="1" id="KW-0813">Transport</keyword>